<evidence type="ECO:0000313" key="3">
    <source>
        <dbReference type="Proteomes" id="UP000784294"/>
    </source>
</evidence>
<proteinExistence type="predicted"/>
<dbReference type="Proteomes" id="UP000784294">
    <property type="component" value="Unassembled WGS sequence"/>
</dbReference>
<comment type="caution">
    <text evidence="2">The sequence shown here is derived from an EMBL/GenBank/DDBJ whole genome shotgun (WGS) entry which is preliminary data.</text>
</comment>
<dbReference type="EMBL" id="CAAALY010250577">
    <property type="protein sequence ID" value="VEL35754.1"/>
    <property type="molecule type" value="Genomic_DNA"/>
</dbReference>
<accession>A0A3S5FG37</accession>
<gene>
    <name evidence="2" type="ORF">PXEA_LOCUS29194</name>
</gene>
<protein>
    <submittedName>
        <fullName evidence="2">Uncharacterized protein</fullName>
    </submittedName>
</protein>
<dbReference type="AlphaFoldDB" id="A0A3S5FG37"/>
<evidence type="ECO:0000313" key="2">
    <source>
        <dbReference type="EMBL" id="VEL35754.1"/>
    </source>
</evidence>
<sequence length="218" mass="23655">MRTSIFLITSELFQSPASAQLASRPCGRDLKRSREPFISPSWAHSGLAVGSPAPSDLPNSAQAGRAKRVDRRPDQSCLLVLVRARSCVLSSSGPGLGEVTSPECHSQSTCHLVIGPVRFGREAATREHDWSVDIEWELGSSSVAEAKAGRLTIAFSHNEAGGSKRKRCSPGTSINPKEALARRVRWPTVKSCNVVSLCSSLVVHEERTSLHIYEPRTE</sequence>
<reference evidence="2" key="1">
    <citation type="submission" date="2018-11" db="EMBL/GenBank/DDBJ databases">
        <authorList>
            <consortium name="Pathogen Informatics"/>
        </authorList>
    </citation>
    <scope>NUCLEOTIDE SEQUENCE</scope>
</reference>
<organism evidence="2 3">
    <name type="scientific">Protopolystoma xenopodis</name>
    <dbReference type="NCBI Taxonomy" id="117903"/>
    <lineage>
        <taxon>Eukaryota</taxon>
        <taxon>Metazoa</taxon>
        <taxon>Spiralia</taxon>
        <taxon>Lophotrochozoa</taxon>
        <taxon>Platyhelminthes</taxon>
        <taxon>Monogenea</taxon>
        <taxon>Polyopisthocotylea</taxon>
        <taxon>Polystomatidea</taxon>
        <taxon>Polystomatidae</taxon>
        <taxon>Protopolystoma</taxon>
    </lineage>
</organism>
<evidence type="ECO:0000256" key="1">
    <source>
        <dbReference type="SAM" id="MobiDB-lite"/>
    </source>
</evidence>
<keyword evidence="3" id="KW-1185">Reference proteome</keyword>
<feature type="region of interest" description="Disordered" evidence="1">
    <location>
        <begin position="49"/>
        <end position="68"/>
    </location>
</feature>
<name>A0A3S5FG37_9PLAT</name>